<dbReference type="AlphaFoldDB" id="A0A840RTA3"/>
<organism evidence="2 3">
    <name type="scientific">Glaciimonas immobilis</name>
    <dbReference type="NCBI Taxonomy" id="728004"/>
    <lineage>
        <taxon>Bacteria</taxon>
        <taxon>Pseudomonadati</taxon>
        <taxon>Pseudomonadota</taxon>
        <taxon>Betaproteobacteria</taxon>
        <taxon>Burkholderiales</taxon>
        <taxon>Oxalobacteraceae</taxon>
        <taxon>Glaciimonas</taxon>
    </lineage>
</organism>
<sequence>MAIGAYCVATPTLFTLIQSVYVTLAANLSPAAPGLLVLRVALGASVLLVPTILMGITLPLIAQALNPFSDRLGKAIAWLYACNTGGAALGALVTSYLASFYCHG</sequence>
<feature type="transmembrane region" description="Helical" evidence="1">
    <location>
        <begin position="41"/>
        <end position="65"/>
    </location>
</feature>
<dbReference type="Proteomes" id="UP000571084">
    <property type="component" value="Unassembled WGS sequence"/>
</dbReference>
<proteinExistence type="predicted"/>
<accession>A0A840RTA3</accession>
<evidence type="ECO:0000313" key="3">
    <source>
        <dbReference type="Proteomes" id="UP000571084"/>
    </source>
</evidence>
<keyword evidence="1" id="KW-1133">Transmembrane helix</keyword>
<dbReference type="RefSeq" id="WP_168056193.1">
    <property type="nucleotide sequence ID" value="NZ_JAAOZT010000009.1"/>
</dbReference>
<evidence type="ECO:0000313" key="2">
    <source>
        <dbReference type="EMBL" id="MBB5199821.1"/>
    </source>
</evidence>
<name>A0A840RTA3_9BURK</name>
<gene>
    <name evidence="2" type="ORF">HNR39_001653</name>
</gene>
<evidence type="ECO:0000256" key="1">
    <source>
        <dbReference type="SAM" id="Phobius"/>
    </source>
</evidence>
<comment type="caution">
    <text evidence="2">The sequence shown here is derived from an EMBL/GenBank/DDBJ whole genome shotgun (WGS) entry which is preliminary data.</text>
</comment>
<keyword evidence="1" id="KW-0812">Transmembrane</keyword>
<dbReference type="EMBL" id="JACHHQ010000003">
    <property type="protein sequence ID" value="MBB5199821.1"/>
    <property type="molecule type" value="Genomic_DNA"/>
</dbReference>
<keyword evidence="1" id="KW-0472">Membrane</keyword>
<protein>
    <submittedName>
        <fullName evidence="2">MFS family permease</fullName>
    </submittedName>
</protein>
<feature type="transmembrane region" description="Helical" evidence="1">
    <location>
        <begin position="77"/>
        <end position="98"/>
    </location>
</feature>
<keyword evidence="3" id="KW-1185">Reference proteome</keyword>
<reference evidence="2 3" key="1">
    <citation type="submission" date="2020-08" db="EMBL/GenBank/DDBJ databases">
        <title>Genomic Encyclopedia of Type Strains, Phase IV (KMG-IV): sequencing the most valuable type-strain genomes for metagenomic binning, comparative biology and taxonomic classification.</title>
        <authorList>
            <person name="Goeker M."/>
        </authorList>
    </citation>
    <scope>NUCLEOTIDE SEQUENCE [LARGE SCALE GENOMIC DNA]</scope>
    <source>
        <strain evidence="2 3">DSM 23240</strain>
    </source>
</reference>